<dbReference type="OrthoDB" id="256494at2"/>
<reference evidence="3 4" key="1">
    <citation type="submission" date="2018-06" db="EMBL/GenBank/DDBJ databases">
        <authorList>
            <consortium name="Pathogen Informatics"/>
            <person name="Doyle S."/>
        </authorList>
    </citation>
    <scope>NUCLEOTIDE SEQUENCE [LARGE SCALE GENOMIC DNA]</scope>
    <source>
        <strain evidence="3 4">NCTC10283</strain>
    </source>
</reference>
<feature type="transmembrane region" description="Helical" evidence="1">
    <location>
        <begin position="128"/>
        <end position="146"/>
    </location>
</feature>
<evidence type="ECO:0000256" key="1">
    <source>
        <dbReference type="SAM" id="Phobius"/>
    </source>
</evidence>
<feature type="domain" description="Phosphatidic acid phosphatase type 2/haloperoxidase" evidence="2">
    <location>
        <begin position="128"/>
        <end position="192"/>
    </location>
</feature>
<dbReference type="AlphaFoldDB" id="A0A376BKW6"/>
<name>A0A376BKW6_9NEIS</name>
<dbReference type="PROSITE" id="PS51257">
    <property type="entry name" value="PROKAR_LIPOPROTEIN"/>
    <property type="match status" value="1"/>
</dbReference>
<evidence type="ECO:0000259" key="2">
    <source>
        <dbReference type="Pfam" id="PF01569"/>
    </source>
</evidence>
<gene>
    <name evidence="3" type="ORF">NCTC10283_00356</name>
</gene>
<accession>A0A376BKW6</accession>
<feature type="transmembrane region" description="Helical" evidence="1">
    <location>
        <begin position="153"/>
        <end position="171"/>
    </location>
</feature>
<protein>
    <recommendedName>
        <fullName evidence="2">Phosphatidic acid phosphatase type 2/haloperoxidase domain-containing protein</fullName>
    </recommendedName>
</protein>
<keyword evidence="1" id="KW-1133">Transmembrane helix</keyword>
<dbReference type="STRING" id="1120980.GCA_000745955_01961"/>
<dbReference type="InterPro" id="IPR000326">
    <property type="entry name" value="PAP2/HPO"/>
</dbReference>
<dbReference type="RefSeq" id="WP_034294343.1">
    <property type="nucleotide sequence ID" value="NZ_CP091519.2"/>
</dbReference>
<evidence type="ECO:0000313" key="4">
    <source>
        <dbReference type="Proteomes" id="UP000254209"/>
    </source>
</evidence>
<evidence type="ECO:0000313" key="3">
    <source>
        <dbReference type="EMBL" id="SSY70273.1"/>
    </source>
</evidence>
<sequence length="489" mass="56764">MQPRSHFAYVLAILFACLFFVLYGASSWLNDVLSRATFAPTLPFEAHFPIYPQWSLVYLSLPLAMLMAVNWLDWRAQWRWFVLLCGQLLTACVVFIAFPVHLSFAVATDVGDFWRFWLDLAHSAGMKHNYLPSLHCAFVVSTVLIFRHKINLLAQIIGWLYALMVSFSTFAIHAHHLIDIVAGWLWAFLWFYPMQKLADLSQHIADRHRLWFNNHLRFSRRHRRYALIAVILYAQYLVAPQRARLLMSGYCFLQAYDDIMDGDRPLSGSLNTECADVLIHCWQSENFTVRQHDNTVAELATLGQIFQNDLRQLATYREARADVLILLNKMKQDAVRAQTYCVFKQTELHAQLHDTFRASLNMLFYAFHSRLRADDVPELVKILAWCSAMRDWDADLACGIINIPAEKWHQADLPEPNDSTINGYIISQNPIIKAWLAQEKIAAEQEMAQLFCRLPEIRYQYGKAAYQIVKLFADSVAQFARKRYPKRFG</sequence>
<proteinExistence type="predicted"/>
<feature type="transmembrane region" description="Helical" evidence="1">
    <location>
        <begin position="225"/>
        <end position="243"/>
    </location>
</feature>
<feature type="transmembrane region" description="Helical" evidence="1">
    <location>
        <begin position="7"/>
        <end position="30"/>
    </location>
</feature>
<keyword evidence="4" id="KW-1185">Reference proteome</keyword>
<dbReference type="Pfam" id="PF01569">
    <property type="entry name" value="PAP2"/>
    <property type="match status" value="1"/>
</dbReference>
<organism evidence="3 4">
    <name type="scientific">Alysiella crassa</name>
    <dbReference type="NCBI Taxonomy" id="153491"/>
    <lineage>
        <taxon>Bacteria</taxon>
        <taxon>Pseudomonadati</taxon>
        <taxon>Pseudomonadota</taxon>
        <taxon>Betaproteobacteria</taxon>
        <taxon>Neisseriales</taxon>
        <taxon>Neisseriaceae</taxon>
        <taxon>Alysiella</taxon>
    </lineage>
</organism>
<dbReference type="EMBL" id="UFSO01000002">
    <property type="protein sequence ID" value="SSY70273.1"/>
    <property type="molecule type" value="Genomic_DNA"/>
</dbReference>
<keyword evidence="1" id="KW-0812">Transmembrane</keyword>
<feature type="transmembrane region" description="Helical" evidence="1">
    <location>
        <begin position="81"/>
        <end position="108"/>
    </location>
</feature>
<feature type="transmembrane region" description="Helical" evidence="1">
    <location>
        <begin position="50"/>
        <end position="69"/>
    </location>
</feature>
<dbReference type="Gene3D" id="1.20.144.10">
    <property type="entry name" value="Phosphatidic acid phosphatase type 2/haloperoxidase"/>
    <property type="match status" value="1"/>
</dbReference>
<keyword evidence="1" id="KW-0472">Membrane</keyword>
<feature type="transmembrane region" description="Helical" evidence="1">
    <location>
        <begin position="177"/>
        <end position="194"/>
    </location>
</feature>
<dbReference type="CDD" id="cd01610">
    <property type="entry name" value="PAP2_like"/>
    <property type="match status" value="1"/>
</dbReference>
<dbReference type="Proteomes" id="UP000254209">
    <property type="component" value="Unassembled WGS sequence"/>
</dbReference>